<dbReference type="AlphaFoldDB" id="A0A0S3RVY1"/>
<dbReference type="Proteomes" id="UP000291084">
    <property type="component" value="Chromosome 4"/>
</dbReference>
<name>A0A0S3RVY1_PHAAN</name>
<feature type="chain" id="PRO_5006617471" evidence="1">
    <location>
        <begin position="26"/>
        <end position="78"/>
    </location>
</feature>
<dbReference type="EMBL" id="AP015037">
    <property type="protein sequence ID" value="BAT84696.1"/>
    <property type="molecule type" value="Genomic_DNA"/>
</dbReference>
<organism evidence="2 3">
    <name type="scientific">Vigna angularis var. angularis</name>
    <dbReference type="NCBI Taxonomy" id="157739"/>
    <lineage>
        <taxon>Eukaryota</taxon>
        <taxon>Viridiplantae</taxon>
        <taxon>Streptophyta</taxon>
        <taxon>Embryophyta</taxon>
        <taxon>Tracheophyta</taxon>
        <taxon>Spermatophyta</taxon>
        <taxon>Magnoliopsida</taxon>
        <taxon>eudicotyledons</taxon>
        <taxon>Gunneridae</taxon>
        <taxon>Pentapetalae</taxon>
        <taxon>rosids</taxon>
        <taxon>fabids</taxon>
        <taxon>Fabales</taxon>
        <taxon>Fabaceae</taxon>
        <taxon>Papilionoideae</taxon>
        <taxon>50 kb inversion clade</taxon>
        <taxon>NPAAA clade</taxon>
        <taxon>indigoferoid/millettioid clade</taxon>
        <taxon>Phaseoleae</taxon>
        <taxon>Vigna</taxon>
    </lineage>
</organism>
<feature type="non-terminal residue" evidence="2">
    <location>
        <position position="1"/>
    </location>
</feature>
<gene>
    <name evidence="2" type="primary">Vigan.04G213500</name>
    <name evidence="2" type="ORF">VIGAN_04213500</name>
</gene>
<keyword evidence="1" id="KW-0732">Signal</keyword>
<evidence type="ECO:0000313" key="3">
    <source>
        <dbReference type="Proteomes" id="UP000291084"/>
    </source>
</evidence>
<accession>A0A0S3RVY1</accession>
<sequence length="78" mass="9117">PFLLPRGTPFFFRFYIAWLSRLSTTVLIPPANTVASAIVCPRRCDWQLRRHHLRVKHPFHPSLHNVKTHCNVGEVMDL</sequence>
<evidence type="ECO:0000256" key="1">
    <source>
        <dbReference type="SAM" id="SignalP"/>
    </source>
</evidence>
<proteinExistence type="predicted"/>
<reference evidence="2 3" key="1">
    <citation type="journal article" date="2015" name="Sci. Rep.">
        <title>The power of single molecule real-time sequencing technology in the de novo assembly of a eukaryotic genome.</title>
        <authorList>
            <person name="Sakai H."/>
            <person name="Naito K."/>
            <person name="Ogiso-Tanaka E."/>
            <person name="Takahashi Y."/>
            <person name="Iseki K."/>
            <person name="Muto C."/>
            <person name="Satou K."/>
            <person name="Teruya K."/>
            <person name="Shiroma A."/>
            <person name="Shimoji M."/>
            <person name="Hirano T."/>
            <person name="Itoh T."/>
            <person name="Kaga A."/>
            <person name="Tomooka N."/>
        </authorList>
    </citation>
    <scope>NUCLEOTIDE SEQUENCE [LARGE SCALE GENOMIC DNA]</scope>
    <source>
        <strain evidence="3">cv. Shumari</strain>
    </source>
</reference>
<feature type="signal peptide" evidence="1">
    <location>
        <begin position="1"/>
        <end position="25"/>
    </location>
</feature>
<evidence type="ECO:0000313" key="2">
    <source>
        <dbReference type="EMBL" id="BAT84696.1"/>
    </source>
</evidence>
<keyword evidence="3" id="KW-1185">Reference proteome</keyword>
<protein>
    <submittedName>
        <fullName evidence="2">Uncharacterized protein</fullName>
    </submittedName>
</protein>